<gene>
    <name evidence="3" type="ORF">KJB30_08635</name>
</gene>
<dbReference type="EMBL" id="JAHDYS010000007">
    <property type="protein sequence ID" value="MBT1071846.1"/>
    <property type="molecule type" value="Genomic_DNA"/>
</dbReference>
<dbReference type="CDD" id="cd10922">
    <property type="entry name" value="CE4_PelA_like_C"/>
    <property type="match status" value="1"/>
</dbReference>
<accession>A0ABS5U853</accession>
<keyword evidence="3" id="KW-0378">Hydrolase</keyword>
<name>A0ABS5U853_9BACT</name>
<dbReference type="PANTHER" id="PTHR35882:SF2">
    <property type="entry name" value="PELA"/>
    <property type="match status" value="1"/>
</dbReference>
<dbReference type="GO" id="GO:0016787">
    <property type="term" value="F:hydrolase activity"/>
    <property type="evidence" value="ECO:0007669"/>
    <property type="project" value="UniProtKB-KW"/>
</dbReference>
<dbReference type="PIRSF" id="PIRSF029570">
    <property type="entry name" value="UCP029570"/>
    <property type="match status" value="1"/>
</dbReference>
<dbReference type="InterPro" id="IPR004352">
    <property type="entry name" value="GH114_TIM-barrel"/>
</dbReference>
<keyword evidence="1" id="KW-0812">Transmembrane</keyword>
<dbReference type="Proteomes" id="UP000784128">
    <property type="component" value="Unassembled WGS sequence"/>
</dbReference>
<dbReference type="Gene3D" id="3.20.20.70">
    <property type="entry name" value="Aldolase class I"/>
    <property type="match status" value="1"/>
</dbReference>
<proteinExistence type="predicted"/>
<reference evidence="3 4" key="1">
    <citation type="submission" date="2021-05" db="EMBL/GenBank/DDBJ databases">
        <title>The draft genome of Geobacter chapellei DSM 13688.</title>
        <authorList>
            <person name="Xu Z."/>
            <person name="Masuda Y."/>
            <person name="Itoh H."/>
            <person name="Senoo K."/>
        </authorList>
    </citation>
    <scope>NUCLEOTIDE SEQUENCE [LARGE SCALE GENOMIC DNA]</scope>
    <source>
        <strain evidence="3 4">DSM 13688</strain>
    </source>
</reference>
<dbReference type="InterPro" id="IPR016925">
    <property type="entry name" value="UCP029570"/>
</dbReference>
<keyword evidence="1" id="KW-0472">Membrane</keyword>
<keyword evidence="4" id="KW-1185">Reference proteome</keyword>
<feature type="domain" description="Glycoside-hydrolase family GH114 TIM-barrel" evidence="2">
    <location>
        <begin position="47"/>
        <end position="278"/>
    </location>
</feature>
<evidence type="ECO:0000313" key="4">
    <source>
        <dbReference type="Proteomes" id="UP000784128"/>
    </source>
</evidence>
<dbReference type="PANTHER" id="PTHR35882">
    <property type="entry name" value="PELA"/>
    <property type="match status" value="1"/>
</dbReference>
<evidence type="ECO:0000313" key="3">
    <source>
        <dbReference type="EMBL" id="MBT1071846.1"/>
    </source>
</evidence>
<dbReference type="Pfam" id="PF03537">
    <property type="entry name" value="Glyco_hydro_114"/>
    <property type="match status" value="1"/>
</dbReference>
<feature type="transmembrane region" description="Helical" evidence="1">
    <location>
        <begin position="20"/>
        <end position="45"/>
    </location>
</feature>
<protein>
    <submittedName>
        <fullName evidence="3">Bifunctional glycoside hydrolase 114/ polysaccharide deacetylase family protein</fullName>
    </submittedName>
</protein>
<dbReference type="InterPro" id="IPR017853">
    <property type="entry name" value="GH"/>
</dbReference>
<evidence type="ECO:0000256" key="1">
    <source>
        <dbReference type="SAM" id="Phobius"/>
    </source>
</evidence>
<comment type="caution">
    <text evidence="3">The sequence shown here is derived from an EMBL/GenBank/DDBJ whole genome shotgun (WGS) entry which is preliminary data.</text>
</comment>
<sequence length="930" mass="102832">MFVVLSGRNHFLAHLRLQLVVMIIVILAAAAAWGTPAPLSVAFYYADNPPVNELKAFDIVVVDPDHSLNPASYGDGPSRLFAYVSVGEADPQRISTNKMDPAWLIGDNKAWKSRVVDVSNPEWRQFFLDKVVEPLWQAGYRGFFLDTLDSYHLAASKEALPAMQAGLVETIRAIRKRHPEARLILNRGFEIFERIKGDVFAVAAESLFHNFNPATGQYGSVTEEDRQWLLSRLSEVQKSGVPVIAIDYVPPGNRSLTRQTAAKIKALGITPWVSDKALSGLGVGRLEVMPRVILGLYDGAEGDGDAFFTNLQRYAVMPLNYLGYSVKLHDLSTPLPAEILAGRYAGVVVWANSGQSGEKQDLKKWTLRCITEEVPIVFLERFGFPLDSEFAAGLGLELTPFNRLAPPARVVSKDAIFGFEQQPLPNIETFLPMKLKSGTPLLQLASANGITSDAAAITPWGGYVYGKYVLTQLLESQAAWVVDPFRFFKQALRLPDMPIPDTTTENGLRLLLSHVDGDGFESRAEWRGGRLAAEELKNSILDRYKIPVTISLITSSLAPDGLYPKKSAQLEGIARGILALPWVEGASHSFSHPFRWKPDQSDTGIEAESWHTVKVPNYTFNLDAEISGSLNYINERLMPPGKRTRIFQWTGNCLPGEDALRLAYQADALNINGGSTLISTSNLTVTEVAPLGISRGPWFQVFAPNQNENVYTNLWSGNFYGYSRIIETFQLTDSPRRLKPVNIYYHFYSATKEASLNALRRAYDWAMAQPLFSIYTSEYIEKVLDFNRTVIARDDDSWLVRNNGKLRELRIPRESGYPDLTAGSNIAGFTDNNDNRYLHLGPGGEARVRLTSSVPAAPYIETSGAYLDAFERTPAGLQMITRGYVPFEVKIGNGQGCRLITPSAPVLPGASDTTSIKLPEGSHALAVSCQ</sequence>
<keyword evidence="1" id="KW-1133">Transmembrane helix</keyword>
<dbReference type="InterPro" id="IPR013785">
    <property type="entry name" value="Aldolase_TIM"/>
</dbReference>
<organism evidence="3 4">
    <name type="scientific">Pelotalea chapellei</name>
    <dbReference type="NCBI Taxonomy" id="44671"/>
    <lineage>
        <taxon>Bacteria</taxon>
        <taxon>Pseudomonadati</taxon>
        <taxon>Thermodesulfobacteriota</taxon>
        <taxon>Desulfuromonadia</taxon>
        <taxon>Geobacterales</taxon>
        <taxon>Geobacteraceae</taxon>
        <taxon>Pelotalea</taxon>
    </lineage>
</organism>
<dbReference type="SUPFAM" id="SSF51445">
    <property type="entry name" value="(Trans)glycosidases"/>
    <property type="match status" value="1"/>
</dbReference>
<evidence type="ECO:0000259" key="2">
    <source>
        <dbReference type="Pfam" id="PF03537"/>
    </source>
</evidence>